<dbReference type="PANTHER" id="PTHR21505">
    <property type="entry name" value="MADF DOMAIN-CONTAINING PROTEIN-RELATED"/>
    <property type="match status" value="1"/>
</dbReference>
<dbReference type="VEuPathDB" id="VectorBase:CQUJHB016847"/>
<feature type="compositionally biased region" description="Acidic residues" evidence="1">
    <location>
        <begin position="220"/>
        <end position="235"/>
    </location>
</feature>
<dbReference type="PROSITE" id="PS51029">
    <property type="entry name" value="MADF"/>
    <property type="match status" value="3"/>
</dbReference>
<evidence type="ECO:0000256" key="1">
    <source>
        <dbReference type="SAM" id="MobiDB-lite"/>
    </source>
</evidence>
<feature type="domain" description="MADF" evidence="2">
    <location>
        <begin position="261"/>
        <end position="351"/>
    </location>
</feature>
<reference evidence="3" key="1">
    <citation type="submission" date="2007-03" db="EMBL/GenBank/DDBJ databases">
        <title>Annotation of Culex pipiens quinquefasciatus.</title>
        <authorList>
            <consortium name="The Broad Institute Genome Sequencing Platform"/>
            <person name="Atkinson P.W."/>
            <person name="Hemingway J."/>
            <person name="Christensen B.M."/>
            <person name="Higgs S."/>
            <person name="Kodira C."/>
            <person name="Hannick L."/>
            <person name="Megy K."/>
            <person name="O'Leary S."/>
            <person name="Pearson M."/>
            <person name="Haas B.J."/>
            <person name="Mauceli E."/>
            <person name="Wortman J.R."/>
            <person name="Lee N.H."/>
            <person name="Guigo R."/>
            <person name="Stanke M."/>
            <person name="Alvarado L."/>
            <person name="Amedeo P."/>
            <person name="Antoine C.H."/>
            <person name="Arensburger P."/>
            <person name="Bidwell S.L."/>
            <person name="Crawford M."/>
            <person name="Camaro F."/>
            <person name="Devon K."/>
            <person name="Engels R."/>
            <person name="Hammond M."/>
            <person name="Howarth C."/>
            <person name="Koehrsen M."/>
            <person name="Lawson D."/>
            <person name="Montgomery P."/>
            <person name="Nene V."/>
            <person name="Nusbaum C."/>
            <person name="Puiu D."/>
            <person name="Romero-Severson J."/>
            <person name="Severson D.W."/>
            <person name="Shumway M."/>
            <person name="Sisk P."/>
            <person name="Stolte C."/>
            <person name="Zeng Q."/>
            <person name="Eisenstadt E."/>
            <person name="Fraser-Liggett C."/>
            <person name="Strausberg R."/>
            <person name="Galagan J."/>
            <person name="Birren B."/>
            <person name="Collins F.H."/>
        </authorList>
    </citation>
    <scope>NUCLEOTIDE SEQUENCE [LARGE SCALE GENOMIC DNA]</scope>
    <source>
        <strain evidence="3">JHB</strain>
    </source>
</reference>
<evidence type="ECO:0000259" key="2">
    <source>
        <dbReference type="PROSITE" id="PS51029"/>
    </source>
</evidence>
<dbReference type="EMBL" id="DS232411">
    <property type="protein sequence ID" value="EDS41278.1"/>
    <property type="molecule type" value="Genomic_DNA"/>
</dbReference>
<protein>
    <recommendedName>
        <fullName evidence="2">MADF domain-containing protein</fullName>
    </recommendedName>
</protein>
<dbReference type="eggNOG" id="ENOG502S3MH">
    <property type="taxonomic scope" value="Eukaryota"/>
</dbReference>
<dbReference type="AlphaFoldDB" id="B0X6C8"/>
<dbReference type="OrthoDB" id="7763734at2759"/>
<accession>B0X6C8</accession>
<dbReference type="SMART" id="SM00595">
    <property type="entry name" value="MADF"/>
    <property type="match status" value="3"/>
</dbReference>
<dbReference type="Pfam" id="PF10545">
    <property type="entry name" value="MADF_DNA_bdg"/>
    <property type="match status" value="3"/>
</dbReference>
<proteinExistence type="predicted"/>
<gene>
    <name evidence="4" type="primary">6048254</name>
    <name evidence="3" type="ORF">CpipJ_CPIJ014342</name>
</gene>
<sequence>MSCDEEPEQLTRKEQFTLHRKKLRKNMVEFVHVLKSEPCIWRLKSNEHRDRLLKERAYKRLTAKMQEFDPTADRWAAIKRVNTIRSSYWAEVRKLDANPTYQPVLWYWKELDFMEESHVPAENYVDNLREFIEVYKSEPALWRVKSRAYRDREVKAAAYERLLAKLREVDPDADTYSVVKKINTIRSPYRKEAQMVKLNPKYKPVLWYYDLLDFLKDSETPEEGEEGEAGEENGDEDLKPAKVPVRKTKAQILNKRKVLREFIQLYESEPTLWKVNSKQYRNRELKAEAYQKLANKLKEIQPDADAYAVVKQINSLRSPYRKEIKKIRANPNYRTTLWYFDLLAFLDNEGEESSEEDQDEDDESESTTPKTRTTERRKRTRCATKKTT</sequence>
<feature type="domain" description="MADF" evidence="2">
    <location>
        <begin position="29"/>
        <end position="119"/>
    </location>
</feature>
<feature type="domain" description="MADF" evidence="2">
    <location>
        <begin position="130"/>
        <end position="220"/>
    </location>
</feature>
<feature type="region of interest" description="Disordered" evidence="1">
    <location>
        <begin position="350"/>
        <end position="388"/>
    </location>
</feature>
<dbReference type="PANTHER" id="PTHR21505:SF8">
    <property type="entry name" value="DPT-YFP REPRESSOR BY OVEREXPRESSION, ISOFORM D-RELATED"/>
    <property type="match status" value="1"/>
</dbReference>
<organism>
    <name type="scientific">Culex quinquefasciatus</name>
    <name type="common">Southern house mosquito</name>
    <name type="synonym">Culex pungens</name>
    <dbReference type="NCBI Taxonomy" id="7176"/>
    <lineage>
        <taxon>Eukaryota</taxon>
        <taxon>Metazoa</taxon>
        <taxon>Ecdysozoa</taxon>
        <taxon>Arthropoda</taxon>
        <taxon>Hexapoda</taxon>
        <taxon>Insecta</taxon>
        <taxon>Pterygota</taxon>
        <taxon>Neoptera</taxon>
        <taxon>Endopterygota</taxon>
        <taxon>Diptera</taxon>
        <taxon>Nematocera</taxon>
        <taxon>Culicoidea</taxon>
        <taxon>Culicidae</taxon>
        <taxon>Culicinae</taxon>
        <taxon>Culicini</taxon>
        <taxon>Culex</taxon>
        <taxon>Culex</taxon>
    </lineage>
</organism>
<feature type="compositionally biased region" description="Acidic residues" evidence="1">
    <location>
        <begin position="350"/>
        <end position="365"/>
    </location>
</feature>
<dbReference type="HOGENOM" id="CLU_712227_0_0_1"/>
<dbReference type="VEuPathDB" id="VectorBase:CPIJ014342"/>
<feature type="compositionally biased region" description="Basic residues" evidence="1">
    <location>
        <begin position="375"/>
        <end position="388"/>
    </location>
</feature>
<feature type="region of interest" description="Disordered" evidence="1">
    <location>
        <begin position="220"/>
        <end position="239"/>
    </location>
</feature>
<dbReference type="EnsemblMetazoa" id="CPIJ014342-RA">
    <property type="protein sequence ID" value="CPIJ014342-PA"/>
    <property type="gene ID" value="CPIJ014342"/>
</dbReference>
<name>B0X6C8_CULQU</name>
<evidence type="ECO:0000313" key="3">
    <source>
        <dbReference type="EMBL" id="EDS41278.1"/>
    </source>
</evidence>
<reference evidence="4" key="2">
    <citation type="submission" date="2021-02" db="UniProtKB">
        <authorList>
            <consortium name="EnsemblMetazoa"/>
        </authorList>
    </citation>
    <scope>IDENTIFICATION</scope>
    <source>
        <strain evidence="4">JHB</strain>
    </source>
</reference>
<dbReference type="InterPro" id="IPR006578">
    <property type="entry name" value="MADF-dom"/>
</dbReference>
<evidence type="ECO:0000313" key="4">
    <source>
        <dbReference type="EnsemblMetazoa" id="CPIJ014342-PA"/>
    </source>
</evidence>
<dbReference type="KEGG" id="cqu:CpipJ_CPIJ014342"/>
<dbReference type="Proteomes" id="UP000002320">
    <property type="component" value="Unassembled WGS sequence"/>
</dbReference>
<evidence type="ECO:0000313" key="5">
    <source>
        <dbReference type="Proteomes" id="UP000002320"/>
    </source>
</evidence>
<keyword evidence="5" id="KW-1185">Reference proteome</keyword>
<dbReference type="InParanoid" id="B0X6C8"/>